<keyword evidence="3" id="KW-1185">Reference proteome</keyword>
<name>A0ABU5NAL3_9RICK</name>
<evidence type="ECO:0000313" key="2">
    <source>
        <dbReference type="EMBL" id="MEA0970205.1"/>
    </source>
</evidence>
<gene>
    <name evidence="2" type="ORF">Megvenef_00157</name>
</gene>
<dbReference type="EMBL" id="JARJFB010000005">
    <property type="protein sequence ID" value="MEA0970205.1"/>
    <property type="molecule type" value="Genomic_DNA"/>
</dbReference>
<dbReference type="Pfam" id="PF09836">
    <property type="entry name" value="DUF2063"/>
    <property type="match status" value="1"/>
</dbReference>
<evidence type="ECO:0000313" key="3">
    <source>
        <dbReference type="Proteomes" id="UP001291687"/>
    </source>
</evidence>
<protein>
    <submittedName>
        <fullName evidence="2">DUF2063 domain-containing protein</fullName>
    </submittedName>
</protein>
<reference evidence="2 3" key="1">
    <citation type="submission" date="2023-03" db="EMBL/GenBank/DDBJ databases">
        <title>Host association and intracellularity evolved multiple times independently in the Rickettsiales.</title>
        <authorList>
            <person name="Castelli M."/>
            <person name="Nardi T."/>
            <person name="Gammuto L."/>
            <person name="Bellinzona G."/>
            <person name="Sabaneyeva E."/>
            <person name="Potekhin A."/>
            <person name="Serra V."/>
            <person name="Petroni G."/>
            <person name="Sassera D."/>
        </authorList>
    </citation>
    <scope>NUCLEOTIDE SEQUENCE [LARGE SCALE GENOMIC DNA]</scope>
    <source>
        <strain evidence="2 3">Sr 2-6</strain>
    </source>
</reference>
<proteinExistence type="predicted"/>
<comment type="caution">
    <text evidence="2">The sequence shown here is derived from an EMBL/GenBank/DDBJ whole genome shotgun (WGS) entry which is preliminary data.</text>
</comment>
<sequence>MPSLEMIQESLLKSIFGGLGKLDFIKANGSITAKQRLGVHQDTIFENFVTALEITYPGVWRLIGSDCARGVALAYGHEFANLTDRANISGFGKSFPDFLEKFPSIKHLDYLPDYAKIEWLRSRSYEAINQKAISTEKFNESMSSDPEAVIFEFNRSVFFLRSSWALAKIQCLLDEPDSEKIDISHKECFVLICRVHGRIETLFLEKEQWLVLFALKNGITLGQALEQISVGDDIETKISTIIRLLFVKEMIVKLTL</sequence>
<dbReference type="RefSeq" id="WP_322776110.1">
    <property type="nucleotide sequence ID" value="NZ_JARJFB010000005.1"/>
</dbReference>
<feature type="domain" description="Putative DNA-binding" evidence="1">
    <location>
        <begin position="8"/>
        <end position="99"/>
    </location>
</feature>
<dbReference type="Proteomes" id="UP001291687">
    <property type="component" value="Unassembled WGS sequence"/>
</dbReference>
<evidence type="ECO:0000259" key="1">
    <source>
        <dbReference type="Pfam" id="PF09836"/>
    </source>
</evidence>
<organism evidence="2 3">
    <name type="scientific">Candidatus Megaera venefica</name>
    <dbReference type="NCBI Taxonomy" id="2055910"/>
    <lineage>
        <taxon>Bacteria</taxon>
        <taxon>Pseudomonadati</taxon>
        <taxon>Pseudomonadota</taxon>
        <taxon>Alphaproteobacteria</taxon>
        <taxon>Rickettsiales</taxon>
        <taxon>Rickettsiaceae</taxon>
        <taxon>Candidatus Megaera</taxon>
    </lineage>
</organism>
<accession>A0ABU5NAL3</accession>
<dbReference type="InterPro" id="IPR018640">
    <property type="entry name" value="DUF2063"/>
</dbReference>